<dbReference type="RefSeq" id="WP_321551660.1">
    <property type="nucleotide sequence ID" value="NZ_JAXIVS010000025.1"/>
</dbReference>
<dbReference type="EMBL" id="JAXIVS010000025">
    <property type="protein sequence ID" value="MDY7232947.1"/>
    <property type="molecule type" value="Genomic_DNA"/>
</dbReference>
<comment type="caution">
    <text evidence="2">The sequence shown here is derived from an EMBL/GenBank/DDBJ whole genome shotgun (WGS) entry which is preliminary data.</text>
</comment>
<protein>
    <submittedName>
        <fullName evidence="2">Uncharacterized protein</fullName>
    </submittedName>
</protein>
<evidence type="ECO:0000256" key="1">
    <source>
        <dbReference type="SAM" id="Phobius"/>
    </source>
</evidence>
<reference evidence="2 3" key="1">
    <citation type="submission" date="2023-12" db="EMBL/GenBank/DDBJ databases">
        <title>the genome sequence of Hyalangium sp. s54d21.</title>
        <authorList>
            <person name="Zhang X."/>
        </authorList>
    </citation>
    <scope>NUCLEOTIDE SEQUENCE [LARGE SCALE GENOMIC DNA]</scope>
    <source>
        <strain evidence="3">s54d21</strain>
    </source>
</reference>
<keyword evidence="1" id="KW-0812">Transmembrane</keyword>
<sequence length="705" mass="77989">MIIQDPAGVLQRIPELKPLCEDAGVRRAVERGDPFRLYRALFWARWLGRLRSHRAVLDALLRQRRLFARPLKGSPSLGTVNGFGMTLLGSAEPDPEDGTSIATHCFVALFAIPLLPLGAYVVRPSEENKGLQRGWTLFARVPMGAFPWLYGRAVALGVMALVGLGAARAFHASRYQDVRVVNGFQEPLRVEIGGLTQLVPAGGMHVLSVPVGAQKGRAVSEGGVEVDTVEINVASGHDVLAWNIAGAAPIFRETVTYQKVLSQAPSPYKPTFFCGERVVVLDNVNDAFVQPPSSVQMSKHQASVSRTHVDVVRERRNALELCMAVLQMEERFGDALPFTEAVARLANWEDGPATLAVQVAFAKTPAEAIRVARRALEARPDSVELHRTYQWARENAGELSALREEYRPRAEAQPDSATAQYLYRRLLRGPEGLSAMEELAQRFPDDPHILRAAVYNRWRAGDWEGTVKGWEQLRGLDLMSAVDLAKAEATALVALGRRGEALKLLRELFQAESSEQDSLAELYARVAHVEKGESPDTLITALEASSQLEEGEKLWDLRARSELPLVGAPEGVAARLVYMVKQDPQAALKLAERLKRTEIRWLNQGTWGLTYGEAVRTGATVVEQVLGRTTGMNPDSQELFRRFVRGEAVRLEEAELDPELRAAACFVRSRNATLPAEERQKLVEQARREDWFQGTVTEAIATWAP</sequence>
<accession>A0ABU5HJE4</accession>
<organism evidence="2 3">
    <name type="scientific">Hyalangium rubrum</name>
    <dbReference type="NCBI Taxonomy" id="3103134"/>
    <lineage>
        <taxon>Bacteria</taxon>
        <taxon>Pseudomonadati</taxon>
        <taxon>Myxococcota</taxon>
        <taxon>Myxococcia</taxon>
        <taxon>Myxococcales</taxon>
        <taxon>Cystobacterineae</taxon>
        <taxon>Archangiaceae</taxon>
        <taxon>Hyalangium</taxon>
    </lineage>
</organism>
<evidence type="ECO:0000313" key="3">
    <source>
        <dbReference type="Proteomes" id="UP001291309"/>
    </source>
</evidence>
<dbReference type="InterPro" id="IPR011990">
    <property type="entry name" value="TPR-like_helical_dom_sf"/>
</dbReference>
<gene>
    <name evidence="2" type="ORF">SYV04_41560</name>
</gene>
<proteinExistence type="predicted"/>
<dbReference type="Proteomes" id="UP001291309">
    <property type="component" value="Unassembled WGS sequence"/>
</dbReference>
<keyword evidence="1" id="KW-0472">Membrane</keyword>
<dbReference type="SUPFAM" id="SSF48452">
    <property type="entry name" value="TPR-like"/>
    <property type="match status" value="1"/>
</dbReference>
<feature type="transmembrane region" description="Helical" evidence="1">
    <location>
        <begin position="143"/>
        <end position="167"/>
    </location>
</feature>
<keyword evidence="3" id="KW-1185">Reference proteome</keyword>
<evidence type="ECO:0000313" key="2">
    <source>
        <dbReference type="EMBL" id="MDY7232947.1"/>
    </source>
</evidence>
<name>A0ABU5HJE4_9BACT</name>
<feature type="transmembrane region" description="Helical" evidence="1">
    <location>
        <begin position="101"/>
        <end position="122"/>
    </location>
</feature>
<dbReference type="Gene3D" id="1.25.40.10">
    <property type="entry name" value="Tetratricopeptide repeat domain"/>
    <property type="match status" value="1"/>
</dbReference>
<keyword evidence="1" id="KW-1133">Transmembrane helix</keyword>